<feature type="signal peptide" evidence="2">
    <location>
        <begin position="1"/>
        <end position="19"/>
    </location>
</feature>
<gene>
    <name evidence="3" type="ORF">BE17_19525</name>
</gene>
<evidence type="ECO:0008006" key="5">
    <source>
        <dbReference type="Google" id="ProtNLM"/>
    </source>
</evidence>
<dbReference type="Proteomes" id="UP000075635">
    <property type="component" value="Unassembled WGS sequence"/>
</dbReference>
<evidence type="ECO:0000313" key="3">
    <source>
        <dbReference type="EMBL" id="KYF71561.1"/>
    </source>
</evidence>
<feature type="chain" id="PRO_5007567109" description="Secreted protein" evidence="2">
    <location>
        <begin position="20"/>
        <end position="359"/>
    </location>
</feature>
<reference evidence="3 4" key="1">
    <citation type="submission" date="2014-02" db="EMBL/GenBank/DDBJ databases">
        <title>The small core and large imbalanced accessory genome model reveals a collaborative survival strategy of Sorangium cellulosum strains in nature.</title>
        <authorList>
            <person name="Han K."/>
            <person name="Peng R."/>
            <person name="Blom J."/>
            <person name="Li Y.-Z."/>
        </authorList>
    </citation>
    <scope>NUCLEOTIDE SEQUENCE [LARGE SCALE GENOMIC DNA]</scope>
    <source>
        <strain evidence="3 4">So0011-07</strain>
    </source>
</reference>
<dbReference type="EMBL" id="JEMB01003514">
    <property type="protein sequence ID" value="KYF71561.1"/>
    <property type="molecule type" value="Genomic_DNA"/>
</dbReference>
<dbReference type="AlphaFoldDB" id="A0A150QUA9"/>
<evidence type="ECO:0000256" key="1">
    <source>
        <dbReference type="SAM" id="MobiDB-lite"/>
    </source>
</evidence>
<evidence type="ECO:0000313" key="4">
    <source>
        <dbReference type="Proteomes" id="UP000075635"/>
    </source>
</evidence>
<accession>A0A150QUA9</accession>
<evidence type="ECO:0000256" key="2">
    <source>
        <dbReference type="SAM" id="SignalP"/>
    </source>
</evidence>
<name>A0A150QUA9_SORCE</name>
<comment type="caution">
    <text evidence="3">The sequence shown here is derived from an EMBL/GenBank/DDBJ whole genome shotgun (WGS) entry which is preliminary data.</text>
</comment>
<keyword evidence="2" id="KW-0732">Signal</keyword>
<organism evidence="3 4">
    <name type="scientific">Sorangium cellulosum</name>
    <name type="common">Polyangium cellulosum</name>
    <dbReference type="NCBI Taxonomy" id="56"/>
    <lineage>
        <taxon>Bacteria</taxon>
        <taxon>Pseudomonadati</taxon>
        <taxon>Myxococcota</taxon>
        <taxon>Polyangia</taxon>
        <taxon>Polyangiales</taxon>
        <taxon>Polyangiaceae</taxon>
        <taxon>Sorangium</taxon>
    </lineage>
</organism>
<proteinExistence type="predicted"/>
<sequence length="359" mass="35799">MLHRVRSLGSACLAATSLAALVEAGCTQDHDFLGRDPPGATSTSGAGGGPGATSSSATSSGMGGGDVVEPPGPTKLTVVNGVADHDAVRFCFLAYPDGTGAGVAPWPSAAAGLAFARARVIEPLDAAIPEGTSVRAHVVAGDLGATEGLDCAEILALAAEPAAPIVAAALPVVPAPVFAEEKSLLLVATGCAGGEGHTHADEKQGCGDAYTIDTPTAGLVAAAMSRRTTFERVALQVAHASAATPVVDVHLTPGIETASGVFLAHDLSYGALAPFPPFTGLARDNLGALEEATVETYAPADLQRTSSVPMREILANSDVPATAVTNGLGFVLVAVGAAPGTEDGGFWHPLTYTLLLADP</sequence>
<protein>
    <recommendedName>
        <fullName evidence="5">Secreted protein</fullName>
    </recommendedName>
</protein>
<feature type="region of interest" description="Disordered" evidence="1">
    <location>
        <begin position="32"/>
        <end position="73"/>
    </location>
</feature>